<sequence length="127" mass="13939">MNWLLWHGRSDQWRDHAPCHDPGRTEVVDDLVQRLEAEVGLEGVRDAPGQTLAGEPVHDGHQIEEAMPHRQIGDVGAPDLTGAVHTQPAQQIRVGLVALARLAGIKFLVDRHQAHKPEDPLPPSLST</sequence>
<organism evidence="1">
    <name type="scientific">Paracoccus marcusii</name>
    <dbReference type="NCBI Taxonomy" id="59779"/>
    <lineage>
        <taxon>Bacteria</taxon>
        <taxon>Pseudomonadati</taxon>
        <taxon>Pseudomonadota</taxon>
        <taxon>Alphaproteobacteria</taxon>
        <taxon>Rhodobacterales</taxon>
        <taxon>Paracoccaceae</taxon>
        <taxon>Paracoccus</taxon>
    </lineage>
</organism>
<name>J7K719_9RHOB</name>
<accession>J7K719</accession>
<evidence type="ECO:0000313" key="1">
    <source>
        <dbReference type="EMBL" id="AFQ90341.1"/>
    </source>
</evidence>
<geneLocation type="plasmid" evidence="1">
    <name>pMARC5</name>
</geneLocation>
<dbReference type="AntiFam" id="ANF00009">
    <property type="entry name" value="Shadow ORF (opposite transposase protein)"/>
</dbReference>
<keyword evidence="1" id="KW-0614">Plasmid</keyword>
<dbReference type="EMBL" id="JQ796371">
    <property type="protein sequence ID" value="AFQ90341.1"/>
    <property type="molecule type" value="Genomic_DNA"/>
</dbReference>
<reference evidence="1" key="1">
    <citation type="submission" date="2012-03" db="EMBL/GenBank/DDBJ databases">
        <authorList>
            <person name="Maj A."/>
            <person name="Bartosik D."/>
            <person name="Brzuszkiewicz E."/>
            <person name="Daniel R."/>
        </authorList>
    </citation>
    <scope>NUCLEOTIDE SEQUENCE</scope>
    <source>
        <strain evidence="1">DSM 11574</strain>
        <plasmid evidence="1">pMARC5</plasmid>
    </source>
</reference>
<proteinExistence type="predicted"/>
<dbReference type="AlphaFoldDB" id="J7K719"/>
<protein>
    <submittedName>
        <fullName evidence="1">Uncharacterized protein</fullName>
    </submittedName>
</protein>